<dbReference type="EMBL" id="OCNH01000001">
    <property type="protein sequence ID" value="SOD82767.1"/>
    <property type="molecule type" value="Genomic_DNA"/>
</dbReference>
<gene>
    <name evidence="1" type="ORF">SAMN06269250_2251</name>
</gene>
<proteinExistence type="predicted"/>
<dbReference type="AlphaFoldDB" id="A0A286FHN9"/>
<name>A0A286FHN9_9BACT</name>
<organism evidence="1 2">
    <name type="scientific">Spirosoma fluviale</name>
    <dbReference type="NCBI Taxonomy" id="1597977"/>
    <lineage>
        <taxon>Bacteria</taxon>
        <taxon>Pseudomonadati</taxon>
        <taxon>Bacteroidota</taxon>
        <taxon>Cytophagia</taxon>
        <taxon>Cytophagales</taxon>
        <taxon>Cytophagaceae</taxon>
        <taxon>Spirosoma</taxon>
    </lineage>
</organism>
<protein>
    <submittedName>
        <fullName evidence="1">Uncharacterized protein</fullName>
    </submittedName>
</protein>
<evidence type="ECO:0000313" key="1">
    <source>
        <dbReference type="EMBL" id="SOD82767.1"/>
    </source>
</evidence>
<reference evidence="2" key="1">
    <citation type="submission" date="2017-09" db="EMBL/GenBank/DDBJ databases">
        <authorList>
            <person name="Varghese N."/>
            <person name="Submissions S."/>
        </authorList>
    </citation>
    <scope>NUCLEOTIDE SEQUENCE [LARGE SCALE GENOMIC DNA]</scope>
    <source>
        <strain evidence="2">DSM 29961</strain>
    </source>
</reference>
<evidence type="ECO:0000313" key="2">
    <source>
        <dbReference type="Proteomes" id="UP000219452"/>
    </source>
</evidence>
<accession>A0A286FHN9</accession>
<dbReference type="Proteomes" id="UP000219452">
    <property type="component" value="Unassembled WGS sequence"/>
</dbReference>
<dbReference type="RefSeq" id="WP_179830085.1">
    <property type="nucleotide sequence ID" value="NZ_OCNH01000001.1"/>
</dbReference>
<keyword evidence="2" id="KW-1185">Reference proteome</keyword>
<sequence>MKKGLDATFVHYGIRKDDLPLIEAICHQHGIDFDWLQEDVLKRYHAH</sequence>